<evidence type="ECO:0000313" key="1">
    <source>
        <dbReference type="EMBL" id="KIJ35038.1"/>
    </source>
</evidence>
<dbReference type="Proteomes" id="UP000054279">
    <property type="component" value="Unassembled WGS sequence"/>
</dbReference>
<protein>
    <submittedName>
        <fullName evidence="1">Uncharacterized protein</fullName>
    </submittedName>
</protein>
<evidence type="ECO:0000313" key="2">
    <source>
        <dbReference type="Proteomes" id="UP000054279"/>
    </source>
</evidence>
<proteinExistence type="predicted"/>
<accession>A0A0C9TX73</accession>
<dbReference type="HOGENOM" id="CLU_2644876_0_0_1"/>
<sequence>ADHLPIHTILSIVFQHTQCEPPWNFCNVDWEKFEMTLRTALGTTLSYTPDTSEALDKYVHKLMLAIQHTICKHIPQS</sequence>
<organism evidence="1 2">
    <name type="scientific">Sphaerobolus stellatus (strain SS14)</name>
    <dbReference type="NCBI Taxonomy" id="990650"/>
    <lineage>
        <taxon>Eukaryota</taxon>
        <taxon>Fungi</taxon>
        <taxon>Dikarya</taxon>
        <taxon>Basidiomycota</taxon>
        <taxon>Agaricomycotina</taxon>
        <taxon>Agaricomycetes</taxon>
        <taxon>Phallomycetidae</taxon>
        <taxon>Geastrales</taxon>
        <taxon>Sphaerobolaceae</taxon>
        <taxon>Sphaerobolus</taxon>
    </lineage>
</organism>
<keyword evidence="2" id="KW-1185">Reference proteome</keyword>
<dbReference type="EMBL" id="KN837193">
    <property type="protein sequence ID" value="KIJ35038.1"/>
    <property type="molecule type" value="Genomic_DNA"/>
</dbReference>
<gene>
    <name evidence="1" type="ORF">M422DRAFT_181266</name>
</gene>
<name>A0A0C9TX73_SPHS4</name>
<reference evidence="1 2" key="1">
    <citation type="submission" date="2014-06" db="EMBL/GenBank/DDBJ databases">
        <title>Evolutionary Origins and Diversification of the Mycorrhizal Mutualists.</title>
        <authorList>
            <consortium name="DOE Joint Genome Institute"/>
            <consortium name="Mycorrhizal Genomics Consortium"/>
            <person name="Kohler A."/>
            <person name="Kuo A."/>
            <person name="Nagy L.G."/>
            <person name="Floudas D."/>
            <person name="Copeland A."/>
            <person name="Barry K.W."/>
            <person name="Cichocki N."/>
            <person name="Veneault-Fourrey C."/>
            <person name="LaButti K."/>
            <person name="Lindquist E.A."/>
            <person name="Lipzen A."/>
            <person name="Lundell T."/>
            <person name="Morin E."/>
            <person name="Murat C."/>
            <person name="Riley R."/>
            <person name="Ohm R."/>
            <person name="Sun H."/>
            <person name="Tunlid A."/>
            <person name="Henrissat B."/>
            <person name="Grigoriev I.V."/>
            <person name="Hibbett D.S."/>
            <person name="Martin F."/>
        </authorList>
    </citation>
    <scope>NUCLEOTIDE SEQUENCE [LARGE SCALE GENOMIC DNA]</scope>
    <source>
        <strain evidence="1 2">SS14</strain>
    </source>
</reference>
<dbReference type="AlphaFoldDB" id="A0A0C9TX73"/>
<feature type="non-terminal residue" evidence="1">
    <location>
        <position position="1"/>
    </location>
</feature>